<accession>A0A4R4N5Z1</accession>
<dbReference type="EMBL" id="SMJZ01000095">
    <property type="protein sequence ID" value="TDC04155.1"/>
    <property type="molecule type" value="Genomic_DNA"/>
</dbReference>
<dbReference type="Proteomes" id="UP000295157">
    <property type="component" value="Unassembled WGS sequence"/>
</dbReference>
<evidence type="ECO:0000313" key="2">
    <source>
        <dbReference type="Proteomes" id="UP000295157"/>
    </source>
</evidence>
<comment type="caution">
    <text evidence="1">The sequence shown here is derived from an EMBL/GenBank/DDBJ whole genome shotgun (WGS) entry which is preliminary data.</text>
</comment>
<dbReference type="RefSeq" id="WP_132335087.1">
    <property type="nucleotide sequence ID" value="NZ_SMJZ01000095.1"/>
</dbReference>
<reference evidence="1 2" key="1">
    <citation type="submission" date="2019-02" db="EMBL/GenBank/DDBJ databases">
        <title>Draft genome sequences of novel Actinobacteria.</title>
        <authorList>
            <person name="Sahin N."/>
            <person name="Ay H."/>
            <person name="Saygin H."/>
        </authorList>
    </citation>
    <scope>NUCLEOTIDE SEQUENCE [LARGE SCALE GENOMIC DNA]</scope>
    <source>
        <strain evidence="1 2">KC201</strain>
    </source>
</reference>
<organism evidence="1 2">
    <name type="scientific">Nonomuraea longispora</name>
    <dbReference type="NCBI Taxonomy" id="1848320"/>
    <lineage>
        <taxon>Bacteria</taxon>
        <taxon>Bacillati</taxon>
        <taxon>Actinomycetota</taxon>
        <taxon>Actinomycetes</taxon>
        <taxon>Streptosporangiales</taxon>
        <taxon>Streptosporangiaceae</taxon>
        <taxon>Nonomuraea</taxon>
    </lineage>
</organism>
<keyword evidence="2" id="KW-1185">Reference proteome</keyword>
<gene>
    <name evidence="1" type="ORF">E1267_23825</name>
</gene>
<dbReference type="AlphaFoldDB" id="A0A4R4N5Z1"/>
<protein>
    <submittedName>
        <fullName evidence="1">Uncharacterized protein</fullName>
    </submittedName>
</protein>
<name>A0A4R4N5Z1_9ACTN</name>
<sequence>MPLVATGRLDARLFNVTHLAAMGYRGTPPVIATYRGATPRSMTGAEVVRAFPSLKGAALKATAAHAERGTVKPAEHPGDRG</sequence>
<evidence type="ECO:0000313" key="1">
    <source>
        <dbReference type="EMBL" id="TDC04155.1"/>
    </source>
</evidence>
<proteinExistence type="predicted"/>